<sequence>MPTKASQVLYLSPAEVDHAGPRQRAGVLGTAQHLSALPCDPPDAPAHVVVASSLLTPFSLAIVDTGLPLPGGLDTNLVGDAPPGRLCTRPDQEMCFAPLQGQGR</sequence>
<reference evidence="1 2" key="1">
    <citation type="submission" date="2024-06" db="EMBL/GenBank/DDBJ databases">
        <title>The draft genome of Grus japonensis, version 3.</title>
        <authorList>
            <person name="Nabeshima K."/>
            <person name="Suzuki S."/>
            <person name="Onuma M."/>
        </authorList>
    </citation>
    <scope>NUCLEOTIDE SEQUENCE [LARGE SCALE GENOMIC DNA]</scope>
    <source>
        <strain evidence="1 2">451A</strain>
    </source>
</reference>
<dbReference type="Proteomes" id="UP001623348">
    <property type="component" value="Unassembled WGS sequence"/>
</dbReference>
<evidence type="ECO:0000313" key="2">
    <source>
        <dbReference type="Proteomes" id="UP001623348"/>
    </source>
</evidence>
<protein>
    <submittedName>
        <fullName evidence="1">Uncharacterized protein</fullName>
    </submittedName>
</protein>
<dbReference type="AlphaFoldDB" id="A0ABC9XHY8"/>
<name>A0ABC9XHY8_GRUJA</name>
<evidence type="ECO:0000313" key="1">
    <source>
        <dbReference type="EMBL" id="GAB0196212.1"/>
    </source>
</evidence>
<organism evidence="1 2">
    <name type="scientific">Grus japonensis</name>
    <name type="common">Japanese crane</name>
    <name type="synonym">Red-crowned crane</name>
    <dbReference type="NCBI Taxonomy" id="30415"/>
    <lineage>
        <taxon>Eukaryota</taxon>
        <taxon>Metazoa</taxon>
        <taxon>Chordata</taxon>
        <taxon>Craniata</taxon>
        <taxon>Vertebrata</taxon>
        <taxon>Euteleostomi</taxon>
        <taxon>Archelosauria</taxon>
        <taxon>Archosauria</taxon>
        <taxon>Dinosauria</taxon>
        <taxon>Saurischia</taxon>
        <taxon>Theropoda</taxon>
        <taxon>Coelurosauria</taxon>
        <taxon>Aves</taxon>
        <taxon>Neognathae</taxon>
        <taxon>Neoaves</taxon>
        <taxon>Gruiformes</taxon>
        <taxon>Gruidae</taxon>
        <taxon>Grus</taxon>
    </lineage>
</organism>
<accession>A0ABC9XHY8</accession>
<proteinExistence type="predicted"/>
<gene>
    <name evidence="1" type="ORF">GRJ2_002086500</name>
</gene>
<comment type="caution">
    <text evidence="1">The sequence shown here is derived from an EMBL/GenBank/DDBJ whole genome shotgun (WGS) entry which is preliminary data.</text>
</comment>
<dbReference type="EMBL" id="BAAFJT010000014">
    <property type="protein sequence ID" value="GAB0196212.1"/>
    <property type="molecule type" value="Genomic_DNA"/>
</dbReference>
<keyword evidence="2" id="KW-1185">Reference proteome</keyword>